<gene>
    <name evidence="2" type="ORF">SDC9_209380</name>
</gene>
<name>A0A645JEN6_9ZZZZ</name>
<dbReference type="AlphaFoldDB" id="A0A645JEN6"/>
<comment type="caution">
    <text evidence="2">The sequence shown here is derived from an EMBL/GenBank/DDBJ whole genome shotgun (WGS) entry which is preliminary data.</text>
</comment>
<feature type="compositionally biased region" description="Basic and acidic residues" evidence="1">
    <location>
        <begin position="35"/>
        <end position="44"/>
    </location>
</feature>
<feature type="region of interest" description="Disordered" evidence="1">
    <location>
        <begin position="35"/>
        <end position="75"/>
    </location>
</feature>
<evidence type="ECO:0000313" key="2">
    <source>
        <dbReference type="EMBL" id="MPN61642.1"/>
    </source>
</evidence>
<dbReference type="EMBL" id="VSSQ01138519">
    <property type="protein sequence ID" value="MPN61642.1"/>
    <property type="molecule type" value="Genomic_DNA"/>
</dbReference>
<accession>A0A645JEN6</accession>
<protein>
    <submittedName>
        <fullName evidence="2">Uncharacterized protein</fullName>
    </submittedName>
</protein>
<organism evidence="2">
    <name type="scientific">bioreactor metagenome</name>
    <dbReference type="NCBI Taxonomy" id="1076179"/>
    <lineage>
        <taxon>unclassified sequences</taxon>
        <taxon>metagenomes</taxon>
        <taxon>ecological metagenomes</taxon>
    </lineage>
</organism>
<reference evidence="2" key="1">
    <citation type="submission" date="2019-08" db="EMBL/GenBank/DDBJ databases">
        <authorList>
            <person name="Kucharzyk K."/>
            <person name="Murdoch R.W."/>
            <person name="Higgins S."/>
            <person name="Loffler F."/>
        </authorList>
    </citation>
    <scope>NUCLEOTIDE SEQUENCE</scope>
</reference>
<sequence>MYRVHIGRHVHQLGKSSLHLICSFLREGYGKDVNRTPEHIRNERNPVCQNSRLSASGTSNNSYNPFSSKRSFHLI</sequence>
<feature type="compositionally biased region" description="Polar residues" evidence="1">
    <location>
        <begin position="47"/>
        <end position="69"/>
    </location>
</feature>
<proteinExistence type="predicted"/>
<evidence type="ECO:0000256" key="1">
    <source>
        <dbReference type="SAM" id="MobiDB-lite"/>
    </source>
</evidence>